<evidence type="ECO:0008006" key="4">
    <source>
        <dbReference type="Google" id="ProtNLM"/>
    </source>
</evidence>
<protein>
    <recommendedName>
        <fullName evidence="4">Helix-turn-helix domain-containing protein</fullName>
    </recommendedName>
</protein>
<evidence type="ECO:0000256" key="1">
    <source>
        <dbReference type="SAM" id="MobiDB-lite"/>
    </source>
</evidence>
<comment type="caution">
    <text evidence="2">The sequence shown here is derived from an EMBL/GenBank/DDBJ whole genome shotgun (WGS) entry which is preliminary data.</text>
</comment>
<sequence length="261" mass="29618">MAKAMVNDHVDSFKRYSQFDSVKEFNAHLNSWLSDPAVKLGKKEVIGLKALSRYAVKVIGVANANVATVLKTAQGQLSRATYKRMIQKAKAAGMVTVYGTVRKSGAQSSNLVVFNPYPVQNEPGPPVKMTPHKQSSFKPKDPKKIVKNNVRHDKMSPAVPERFSKVVSSFYPEQGAVKEFWSMTTRAAWRYCFEHCDWLTDEAVLAFKEMISRLKQKKVNNPVAYYFGILIKMLEQKYYEDLNRLADNITEPSKGHWLHAN</sequence>
<dbReference type="RefSeq" id="WP_122897366.1">
    <property type="nucleotide sequence ID" value="NZ_RHIB01000001.1"/>
</dbReference>
<gene>
    <name evidence="2" type="ORF">EBO34_07955</name>
</gene>
<dbReference type="OrthoDB" id="2697418at2"/>
<organism evidence="2 3">
    <name type="scientific">Alteribacter keqinensis</name>
    <dbReference type="NCBI Taxonomy" id="2483800"/>
    <lineage>
        <taxon>Bacteria</taxon>
        <taxon>Bacillati</taxon>
        <taxon>Bacillota</taxon>
        <taxon>Bacilli</taxon>
        <taxon>Bacillales</taxon>
        <taxon>Bacillaceae</taxon>
        <taxon>Alteribacter</taxon>
    </lineage>
</organism>
<evidence type="ECO:0000313" key="2">
    <source>
        <dbReference type="EMBL" id="RNA69854.1"/>
    </source>
</evidence>
<feature type="region of interest" description="Disordered" evidence="1">
    <location>
        <begin position="122"/>
        <end position="142"/>
    </location>
</feature>
<name>A0A3M7TYH7_9BACI</name>
<evidence type="ECO:0000313" key="3">
    <source>
        <dbReference type="Proteomes" id="UP000278746"/>
    </source>
</evidence>
<proteinExistence type="predicted"/>
<dbReference type="EMBL" id="RHIB01000001">
    <property type="protein sequence ID" value="RNA69854.1"/>
    <property type="molecule type" value="Genomic_DNA"/>
</dbReference>
<dbReference type="Proteomes" id="UP000278746">
    <property type="component" value="Unassembled WGS sequence"/>
</dbReference>
<dbReference type="AlphaFoldDB" id="A0A3M7TYH7"/>
<reference evidence="2 3" key="1">
    <citation type="submission" date="2018-10" db="EMBL/GenBank/DDBJ databases">
        <title>Bacillus Keqinensis sp. nov., a moderately halophilic bacterium isolated from a saline-alkaline lake.</title>
        <authorList>
            <person name="Wang H."/>
        </authorList>
    </citation>
    <scope>NUCLEOTIDE SEQUENCE [LARGE SCALE GENOMIC DNA]</scope>
    <source>
        <strain evidence="2 3">KQ-3</strain>
    </source>
</reference>
<keyword evidence="3" id="KW-1185">Reference proteome</keyword>
<accession>A0A3M7TYH7</accession>